<dbReference type="PRINTS" id="PR01438">
    <property type="entry name" value="UNVRSLSTRESS"/>
</dbReference>
<dbReference type="InterPro" id="IPR014729">
    <property type="entry name" value="Rossmann-like_a/b/a_fold"/>
</dbReference>
<keyword evidence="3" id="KW-1185">Reference proteome</keyword>
<dbReference type="PANTHER" id="PTHR31964:SF124">
    <property type="entry name" value="ADENINE NUCLEOTIDE ALPHA HYDROLASES-LIKE SUPERFAMILY PROTEIN"/>
    <property type="match status" value="1"/>
</dbReference>
<dbReference type="Proteomes" id="UP001454036">
    <property type="component" value="Unassembled WGS sequence"/>
</dbReference>
<gene>
    <name evidence="2" type="ORF">LIER_28457</name>
</gene>
<comment type="caution">
    <text evidence="2">The sequence shown here is derived from an EMBL/GenBank/DDBJ whole genome shotgun (WGS) entry which is preliminary data.</text>
</comment>
<dbReference type="EMBL" id="BAABME010009475">
    <property type="protein sequence ID" value="GAA0175239.1"/>
    <property type="molecule type" value="Genomic_DNA"/>
</dbReference>
<dbReference type="Gene3D" id="3.40.50.620">
    <property type="entry name" value="HUPs"/>
    <property type="match status" value="1"/>
</dbReference>
<dbReference type="Pfam" id="PF00582">
    <property type="entry name" value="Usp"/>
    <property type="match status" value="1"/>
</dbReference>
<evidence type="ECO:0000313" key="2">
    <source>
        <dbReference type="EMBL" id="GAA0175239.1"/>
    </source>
</evidence>
<feature type="domain" description="UspA" evidence="1">
    <location>
        <begin position="14"/>
        <end position="177"/>
    </location>
</feature>
<reference evidence="2 3" key="1">
    <citation type="submission" date="2024-01" db="EMBL/GenBank/DDBJ databases">
        <title>The complete chloroplast genome sequence of Lithospermum erythrorhizon: insights into the phylogenetic relationship among Boraginaceae species and the maternal lineages of purple gromwells.</title>
        <authorList>
            <person name="Okada T."/>
            <person name="Watanabe K."/>
        </authorList>
    </citation>
    <scope>NUCLEOTIDE SEQUENCE [LARGE SCALE GENOMIC DNA]</scope>
</reference>
<evidence type="ECO:0000313" key="3">
    <source>
        <dbReference type="Proteomes" id="UP001454036"/>
    </source>
</evidence>
<name>A0AAV3RHC6_LITER</name>
<dbReference type="CDD" id="cd23659">
    <property type="entry name" value="USP_At3g01520-like"/>
    <property type="match status" value="1"/>
</dbReference>
<dbReference type="SUPFAM" id="SSF52402">
    <property type="entry name" value="Adenine nucleotide alpha hydrolases-like"/>
    <property type="match status" value="1"/>
</dbReference>
<evidence type="ECO:0000259" key="1">
    <source>
        <dbReference type="Pfam" id="PF00582"/>
    </source>
</evidence>
<accession>A0AAV3RHC6</accession>
<dbReference type="InterPro" id="IPR006015">
    <property type="entry name" value="Universal_stress_UspA"/>
</dbReference>
<dbReference type="InterPro" id="IPR006016">
    <property type="entry name" value="UspA"/>
</dbReference>
<protein>
    <recommendedName>
        <fullName evidence="1">UspA domain-containing protein</fullName>
    </recommendedName>
</protein>
<dbReference type="PANTHER" id="PTHR31964">
    <property type="entry name" value="ADENINE NUCLEOTIDE ALPHA HYDROLASES-LIKE SUPERFAMILY PROTEIN"/>
    <property type="match status" value="1"/>
</dbReference>
<organism evidence="2 3">
    <name type="scientific">Lithospermum erythrorhizon</name>
    <name type="common">Purple gromwell</name>
    <name type="synonym">Lithospermum officinale var. erythrorhizon</name>
    <dbReference type="NCBI Taxonomy" id="34254"/>
    <lineage>
        <taxon>Eukaryota</taxon>
        <taxon>Viridiplantae</taxon>
        <taxon>Streptophyta</taxon>
        <taxon>Embryophyta</taxon>
        <taxon>Tracheophyta</taxon>
        <taxon>Spermatophyta</taxon>
        <taxon>Magnoliopsida</taxon>
        <taxon>eudicotyledons</taxon>
        <taxon>Gunneridae</taxon>
        <taxon>Pentapetalae</taxon>
        <taxon>asterids</taxon>
        <taxon>lamiids</taxon>
        <taxon>Boraginales</taxon>
        <taxon>Boraginaceae</taxon>
        <taxon>Boraginoideae</taxon>
        <taxon>Lithospermeae</taxon>
        <taxon>Lithospermum</taxon>
    </lineage>
</organism>
<sequence>METRMGESSSNGIMKVMVAIDESDTSFYALRWTLEHVLNHLHRQGTTLTDPDEAVGESTAMVTIVHAQQPFQPFVYPAGPVVYPSTTVIEAVTKAQNENTASLLTRALHMCKERMVKAETLILKGDPKEAICQTADDLHVDLLVVGSRGLSSLKRAFLGSVSDYCAHHVHCPILIVRPPKETKK</sequence>
<dbReference type="AlphaFoldDB" id="A0AAV3RHC6"/>
<proteinExistence type="predicted"/>